<evidence type="ECO:0000313" key="1">
    <source>
        <dbReference type="EMBL" id="KSU85276.1"/>
    </source>
</evidence>
<reference evidence="1 2" key="1">
    <citation type="journal article" date="2014" name="Antonie Van Leeuwenhoek">
        <title>Fictibacillus enclensis sp. nov., isolated from marine sediment.</title>
        <authorList>
            <person name="Dastager S.G."/>
            <person name="Mawlankar R."/>
            <person name="Srinivasan K."/>
            <person name="Tang S.K."/>
            <person name="Lee J.C."/>
            <person name="Ramana V.V."/>
            <person name="Shouche Y.S."/>
        </authorList>
    </citation>
    <scope>NUCLEOTIDE SEQUENCE [LARGE SCALE GENOMIC DNA]</scope>
    <source>
        <strain evidence="1 2">NIO-1003</strain>
    </source>
</reference>
<dbReference type="RefSeq" id="WP_061969912.1">
    <property type="nucleotide sequence ID" value="NZ_JAUCER010000002.1"/>
</dbReference>
<organism evidence="1 2">
    <name type="scientific">Fictibacillus enclensis</name>
    <dbReference type="NCBI Taxonomy" id="1017270"/>
    <lineage>
        <taxon>Bacteria</taxon>
        <taxon>Bacillati</taxon>
        <taxon>Bacillota</taxon>
        <taxon>Bacilli</taxon>
        <taxon>Bacillales</taxon>
        <taxon>Fictibacillaceae</taxon>
        <taxon>Fictibacillus</taxon>
    </lineage>
</organism>
<protein>
    <submittedName>
        <fullName evidence="1">Uncharacterized protein</fullName>
    </submittedName>
</protein>
<keyword evidence="2" id="KW-1185">Reference proteome</keyword>
<evidence type="ECO:0000313" key="2">
    <source>
        <dbReference type="Proteomes" id="UP000054099"/>
    </source>
</evidence>
<comment type="caution">
    <text evidence="1">The sequence shown here is derived from an EMBL/GenBank/DDBJ whole genome shotgun (WGS) entry which is preliminary data.</text>
</comment>
<gene>
    <name evidence="1" type="ORF">AS030_07135</name>
</gene>
<dbReference type="Proteomes" id="UP000054099">
    <property type="component" value="Unassembled WGS sequence"/>
</dbReference>
<dbReference type="EMBL" id="LNQN01000001">
    <property type="protein sequence ID" value="KSU85276.1"/>
    <property type="molecule type" value="Genomic_DNA"/>
</dbReference>
<name>A0A0V8JEC4_9BACL</name>
<sequence length="95" mass="11175">MEMKGITSLTLYSGNHNNFSANDRIMLFVTKFHLKTKQEKWLTLRRLMNKDSGALAAHILISSEYRRDFPELLEDDKVRNFYLDLKQPKKQTANV</sequence>
<dbReference type="AlphaFoldDB" id="A0A0V8JEC4"/>
<accession>A0A0V8JEC4</accession>
<proteinExistence type="predicted"/>